<dbReference type="STRING" id="7222.B4J6V9"/>
<evidence type="ECO:0000256" key="5">
    <source>
        <dbReference type="ARBA" id="ARBA00022670"/>
    </source>
</evidence>
<dbReference type="MEROPS" id="T01.010"/>
<dbReference type="OMA" id="PWAGEVH"/>
<dbReference type="GO" id="GO:0019774">
    <property type="term" value="C:proteasome core complex, beta-subunit complex"/>
    <property type="evidence" value="ECO:0007669"/>
    <property type="project" value="UniProtKB-ARBA"/>
</dbReference>
<keyword evidence="6" id="KW-0888">Threonine protease</keyword>
<dbReference type="PANTHER" id="PTHR32194">
    <property type="entry name" value="METALLOPROTEASE TLDD"/>
    <property type="match status" value="1"/>
</dbReference>
<evidence type="ECO:0000256" key="2">
    <source>
        <dbReference type="ARBA" id="ARBA00004123"/>
    </source>
</evidence>
<dbReference type="KEGG" id="dgr:6561301"/>
<organism evidence="12">
    <name type="scientific">Drosophila grimshawi</name>
    <name type="common">Hawaiian fruit fly</name>
    <name type="synonym">Idiomyia grimshawi</name>
    <dbReference type="NCBI Taxonomy" id="7222"/>
    <lineage>
        <taxon>Eukaryota</taxon>
        <taxon>Metazoa</taxon>
        <taxon>Ecdysozoa</taxon>
        <taxon>Arthropoda</taxon>
        <taxon>Hexapoda</taxon>
        <taxon>Insecta</taxon>
        <taxon>Pterygota</taxon>
        <taxon>Neoptera</taxon>
        <taxon>Endopterygota</taxon>
        <taxon>Diptera</taxon>
        <taxon>Brachycera</taxon>
        <taxon>Muscomorpha</taxon>
        <taxon>Ephydroidea</taxon>
        <taxon>Drosophilidae</taxon>
        <taxon>Drosophila</taxon>
        <taxon>Hawaiian Drosophila</taxon>
    </lineage>
</organism>
<comment type="subcellular location">
    <subcellularLocation>
        <location evidence="2">Nucleus</location>
    </subcellularLocation>
</comment>
<dbReference type="InterPro" id="IPR023333">
    <property type="entry name" value="Proteasome_suB-type"/>
</dbReference>
<dbReference type="eggNOG" id="KOG0174">
    <property type="taxonomic scope" value="Eukaryota"/>
</dbReference>
<dbReference type="SUPFAM" id="SSF56235">
    <property type="entry name" value="N-terminal nucleophile aminohydrolases (Ntn hydrolases)"/>
    <property type="match status" value="1"/>
</dbReference>
<dbReference type="GO" id="GO:0005737">
    <property type="term" value="C:cytoplasm"/>
    <property type="evidence" value="ECO:0007669"/>
    <property type="project" value="TreeGrafter"/>
</dbReference>
<evidence type="ECO:0000256" key="10">
    <source>
        <dbReference type="PIRSR" id="PIRSR600243-1"/>
    </source>
</evidence>
<comment type="catalytic activity">
    <reaction evidence="1">
        <text>Cleavage of peptide bonds with very broad specificity.</text>
        <dbReference type="EC" id="3.4.25.1"/>
    </reaction>
</comment>
<evidence type="ECO:0000313" key="12">
    <source>
        <dbReference type="Proteomes" id="UP000001070"/>
    </source>
</evidence>
<dbReference type="InParanoid" id="B4J6V9"/>
<evidence type="ECO:0000256" key="6">
    <source>
        <dbReference type="ARBA" id="ARBA00022698"/>
    </source>
</evidence>
<comment type="subunit">
    <text evidence="9">The 26S proteasome consists of a 20S proteasome core and two 19S regulatory subunits. The 20S proteasome core is composed of 28 subunits that are arranged in four stacked rings, resulting in a barrel-shaped structure. The two end rings are each formed by seven alpha subunits, and the two central rings are each formed by seven beta subunits. The catalytic chamber with the active sites is on the inside of the barrel.</text>
</comment>
<dbReference type="GO" id="GO:0005634">
    <property type="term" value="C:nucleus"/>
    <property type="evidence" value="ECO:0007669"/>
    <property type="project" value="UniProtKB-SubCell"/>
</dbReference>
<evidence type="ECO:0000256" key="4">
    <source>
        <dbReference type="ARBA" id="ARBA00022490"/>
    </source>
</evidence>
<dbReference type="PRINTS" id="PR00141">
    <property type="entry name" value="PROTEASOME"/>
</dbReference>
<dbReference type="GO" id="GO:0004298">
    <property type="term" value="F:threonine-type endopeptidase activity"/>
    <property type="evidence" value="ECO:0007669"/>
    <property type="project" value="UniProtKB-KW"/>
</dbReference>
<dbReference type="InterPro" id="IPR000243">
    <property type="entry name" value="Pept_T1A_subB"/>
</dbReference>
<dbReference type="HOGENOM" id="CLU_035750_5_2_1"/>
<keyword evidence="7" id="KW-0378">Hydrolase</keyword>
<evidence type="ECO:0000256" key="3">
    <source>
        <dbReference type="ARBA" id="ARBA00012039"/>
    </source>
</evidence>
<evidence type="ECO:0000256" key="1">
    <source>
        <dbReference type="ARBA" id="ARBA00001198"/>
    </source>
</evidence>
<keyword evidence="12" id="KW-1185">Reference proteome</keyword>
<proteinExistence type="predicted"/>
<dbReference type="Pfam" id="PF00227">
    <property type="entry name" value="Proteasome"/>
    <property type="match status" value="1"/>
</dbReference>
<dbReference type="PANTHER" id="PTHR32194:SF0">
    <property type="entry name" value="ATP-DEPENDENT PROTEASE SUBUNIT HSLV"/>
    <property type="match status" value="1"/>
</dbReference>
<evidence type="ECO:0000256" key="8">
    <source>
        <dbReference type="ARBA" id="ARBA00022942"/>
    </source>
</evidence>
<keyword evidence="4" id="KW-0963">Cytoplasm</keyword>
<dbReference type="EC" id="3.4.25.1" evidence="3"/>
<dbReference type="PhylomeDB" id="B4J6V9"/>
<keyword evidence="5" id="KW-0645">Protease</keyword>
<dbReference type="InterPro" id="IPR029055">
    <property type="entry name" value="Ntn_hydrolases_N"/>
</dbReference>
<evidence type="ECO:0000313" key="11">
    <source>
        <dbReference type="EMBL" id="EDW02040.1"/>
    </source>
</evidence>
<gene>
    <name evidence="11" type="primary">Dgri\GH21772</name>
    <name evidence="11" type="ORF">Dgri_GH21772</name>
</gene>
<dbReference type="Gene3D" id="3.60.20.10">
    <property type="entry name" value="Glutamine Phosphoribosylpyrophosphate, subunit 1, domain 1"/>
    <property type="match status" value="1"/>
</dbReference>
<dbReference type="Proteomes" id="UP000001070">
    <property type="component" value="Unassembled WGS sequence"/>
</dbReference>
<evidence type="ECO:0000256" key="9">
    <source>
        <dbReference type="ARBA" id="ARBA00026071"/>
    </source>
</evidence>
<sequence length="225" mass="24466">MDFGQTENRISCGTTILAMEFDGGVVIGADSRTSCQYYVTNRVADKLTRLTDKIYCCRSGAAAQTQELADNVASTLYSLELALGEPALVRDAAVQFRNRIYAARKTMLAGMIVAGWDQRQGGQVYGVPITGLLVREPCCVAGSGSTHVNGYLTAHYRPGMNQDEAVTLARNAVLMAIHHDCSTGGVIRIGVINETGMHSRICYHDDPEVLQFASDLLWFTEFGNC</sequence>
<protein>
    <recommendedName>
        <fullName evidence="3">proteasome endopeptidase complex</fullName>
        <ecNumber evidence="3">3.4.25.1</ecNumber>
    </recommendedName>
</protein>
<keyword evidence="8" id="KW-0647">Proteasome</keyword>
<dbReference type="AlphaFoldDB" id="B4J6V9"/>
<reference evidence="11 12" key="1">
    <citation type="journal article" date="2007" name="Nature">
        <title>Evolution of genes and genomes on the Drosophila phylogeny.</title>
        <authorList>
            <consortium name="Drosophila 12 Genomes Consortium"/>
            <person name="Clark A.G."/>
            <person name="Eisen M.B."/>
            <person name="Smith D.R."/>
            <person name="Bergman C.M."/>
            <person name="Oliver B."/>
            <person name="Markow T.A."/>
            <person name="Kaufman T.C."/>
            <person name="Kellis M."/>
            <person name="Gelbart W."/>
            <person name="Iyer V.N."/>
            <person name="Pollard D.A."/>
            <person name="Sackton T.B."/>
            <person name="Larracuente A.M."/>
            <person name="Singh N.D."/>
            <person name="Abad J.P."/>
            <person name="Abt D.N."/>
            <person name="Adryan B."/>
            <person name="Aguade M."/>
            <person name="Akashi H."/>
            <person name="Anderson W.W."/>
            <person name="Aquadro C.F."/>
            <person name="Ardell D.H."/>
            <person name="Arguello R."/>
            <person name="Artieri C.G."/>
            <person name="Barbash D.A."/>
            <person name="Barker D."/>
            <person name="Barsanti P."/>
            <person name="Batterham P."/>
            <person name="Batzoglou S."/>
            <person name="Begun D."/>
            <person name="Bhutkar A."/>
            <person name="Blanco E."/>
            <person name="Bosak S.A."/>
            <person name="Bradley R.K."/>
            <person name="Brand A.D."/>
            <person name="Brent M.R."/>
            <person name="Brooks A.N."/>
            <person name="Brown R.H."/>
            <person name="Butlin R.K."/>
            <person name="Caggese C."/>
            <person name="Calvi B.R."/>
            <person name="Bernardo de Carvalho A."/>
            <person name="Caspi A."/>
            <person name="Castrezana S."/>
            <person name="Celniker S.E."/>
            <person name="Chang J.L."/>
            <person name="Chapple C."/>
            <person name="Chatterji S."/>
            <person name="Chinwalla A."/>
            <person name="Civetta A."/>
            <person name="Clifton S.W."/>
            <person name="Comeron J.M."/>
            <person name="Costello J.C."/>
            <person name="Coyne J.A."/>
            <person name="Daub J."/>
            <person name="David R.G."/>
            <person name="Delcher A.L."/>
            <person name="Delehaunty K."/>
            <person name="Do C.B."/>
            <person name="Ebling H."/>
            <person name="Edwards K."/>
            <person name="Eickbush T."/>
            <person name="Evans J.D."/>
            <person name="Filipski A."/>
            <person name="Findeiss S."/>
            <person name="Freyhult E."/>
            <person name="Fulton L."/>
            <person name="Fulton R."/>
            <person name="Garcia A.C."/>
            <person name="Gardiner A."/>
            <person name="Garfield D.A."/>
            <person name="Garvin B.E."/>
            <person name="Gibson G."/>
            <person name="Gilbert D."/>
            <person name="Gnerre S."/>
            <person name="Godfrey J."/>
            <person name="Good R."/>
            <person name="Gotea V."/>
            <person name="Gravely B."/>
            <person name="Greenberg A.J."/>
            <person name="Griffiths-Jones S."/>
            <person name="Gross S."/>
            <person name="Guigo R."/>
            <person name="Gustafson E.A."/>
            <person name="Haerty W."/>
            <person name="Hahn M.W."/>
            <person name="Halligan D.L."/>
            <person name="Halpern A.L."/>
            <person name="Halter G.M."/>
            <person name="Han M.V."/>
            <person name="Heger A."/>
            <person name="Hillier L."/>
            <person name="Hinrichs A.S."/>
            <person name="Holmes I."/>
            <person name="Hoskins R.A."/>
            <person name="Hubisz M.J."/>
            <person name="Hultmark D."/>
            <person name="Huntley M.A."/>
            <person name="Jaffe D.B."/>
            <person name="Jagadeeshan S."/>
            <person name="Jeck W.R."/>
            <person name="Johnson J."/>
            <person name="Jones C.D."/>
            <person name="Jordan W.C."/>
            <person name="Karpen G.H."/>
            <person name="Kataoka E."/>
            <person name="Keightley P.D."/>
            <person name="Kheradpour P."/>
            <person name="Kirkness E.F."/>
            <person name="Koerich L.B."/>
            <person name="Kristiansen K."/>
            <person name="Kudrna D."/>
            <person name="Kulathinal R.J."/>
            <person name="Kumar S."/>
            <person name="Kwok R."/>
            <person name="Lander E."/>
            <person name="Langley C.H."/>
            <person name="Lapoint R."/>
            <person name="Lazzaro B.P."/>
            <person name="Lee S.J."/>
            <person name="Levesque L."/>
            <person name="Li R."/>
            <person name="Lin C.F."/>
            <person name="Lin M.F."/>
            <person name="Lindblad-Toh K."/>
            <person name="Llopart A."/>
            <person name="Long M."/>
            <person name="Low L."/>
            <person name="Lozovsky E."/>
            <person name="Lu J."/>
            <person name="Luo M."/>
            <person name="Machado C.A."/>
            <person name="Makalowski W."/>
            <person name="Marzo M."/>
            <person name="Matsuda M."/>
            <person name="Matzkin L."/>
            <person name="McAllister B."/>
            <person name="McBride C.S."/>
            <person name="McKernan B."/>
            <person name="McKernan K."/>
            <person name="Mendez-Lago M."/>
            <person name="Minx P."/>
            <person name="Mollenhauer M.U."/>
            <person name="Montooth K."/>
            <person name="Mount S.M."/>
            <person name="Mu X."/>
            <person name="Myers E."/>
            <person name="Negre B."/>
            <person name="Newfeld S."/>
            <person name="Nielsen R."/>
            <person name="Noor M.A."/>
            <person name="O'Grady P."/>
            <person name="Pachter L."/>
            <person name="Papaceit M."/>
            <person name="Parisi M.J."/>
            <person name="Parisi M."/>
            <person name="Parts L."/>
            <person name="Pedersen J.S."/>
            <person name="Pesole G."/>
            <person name="Phillippy A.M."/>
            <person name="Ponting C.P."/>
            <person name="Pop M."/>
            <person name="Porcelli D."/>
            <person name="Powell J.R."/>
            <person name="Prohaska S."/>
            <person name="Pruitt K."/>
            <person name="Puig M."/>
            <person name="Quesneville H."/>
            <person name="Ram K.R."/>
            <person name="Rand D."/>
            <person name="Rasmussen M.D."/>
            <person name="Reed L.K."/>
            <person name="Reenan R."/>
            <person name="Reily A."/>
            <person name="Remington K.A."/>
            <person name="Rieger T.T."/>
            <person name="Ritchie M.G."/>
            <person name="Robin C."/>
            <person name="Rogers Y.H."/>
            <person name="Rohde C."/>
            <person name="Rozas J."/>
            <person name="Rubenfield M.J."/>
            <person name="Ruiz A."/>
            <person name="Russo S."/>
            <person name="Salzberg S.L."/>
            <person name="Sanchez-Gracia A."/>
            <person name="Saranga D.J."/>
            <person name="Sato H."/>
            <person name="Schaeffer S.W."/>
            <person name="Schatz M.C."/>
            <person name="Schlenke T."/>
            <person name="Schwartz R."/>
            <person name="Segarra C."/>
            <person name="Singh R.S."/>
            <person name="Sirot L."/>
            <person name="Sirota M."/>
            <person name="Sisneros N.B."/>
            <person name="Smith C.D."/>
            <person name="Smith T.F."/>
            <person name="Spieth J."/>
            <person name="Stage D.E."/>
            <person name="Stark A."/>
            <person name="Stephan W."/>
            <person name="Strausberg R.L."/>
            <person name="Strempel S."/>
            <person name="Sturgill D."/>
            <person name="Sutton G."/>
            <person name="Sutton G.G."/>
            <person name="Tao W."/>
            <person name="Teichmann S."/>
            <person name="Tobari Y.N."/>
            <person name="Tomimura Y."/>
            <person name="Tsolas J.M."/>
            <person name="Valente V.L."/>
            <person name="Venter E."/>
            <person name="Venter J.C."/>
            <person name="Vicario S."/>
            <person name="Vieira F.G."/>
            <person name="Vilella A.J."/>
            <person name="Villasante A."/>
            <person name="Walenz B."/>
            <person name="Wang J."/>
            <person name="Wasserman M."/>
            <person name="Watts T."/>
            <person name="Wilson D."/>
            <person name="Wilson R.K."/>
            <person name="Wing R.A."/>
            <person name="Wolfner M.F."/>
            <person name="Wong A."/>
            <person name="Wong G.K."/>
            <person name="Wu C.I."/>
            <person name="Wu G."/>
            <person name="Yamamoto D."/>
            <person name="Yang H.P."/>
            <person name="Yang S.P."/>
            <person name="Yorke J.A."/>
            <person name="Yoshida K."/>
            <person name="Zdobnov E."/>
            <person name="Zhang P."/>
            <person name="Zhang Y."/>
            <person name="Zimin A.V."/>
            <person name="Baldwin J."/>
            <person name="Abdouelleil A."/>
            <person name="Abdulkadir J."/>
            <person name="Abebe A."/>
            <person name="Abera B."/>
            <person name="Abreu J."/>
            <person name="Acer S.C."/>
            <person name="Aftuck L."/>
            <person name="Alexander A."/>
            <person name="An P."/>
            <person name="Anderson E."/>
            <person name="Anderson S."/>
            <person name="Arachi H."/>
            <person name="Azer M."/>
            <person name="Bachantsang P."/>
            <person name="Barry A."/>
            <person name="Bayul T."/>
            <person name="Berlin A."/>
            <person name="Bessette D."/>
            <person name="Bloom T."/>
            <person name="Blye J."/>
            <person name="Boguslavskiy L."/>
            <person name="Bonnet C."/>
            <person name="Boukhgalter B."/>
            <person name="Bourzgui I."/>
            <person name="Brown A."/>
            <person name="Cahill P."/>
            <person name="Channer S."/>
            <person name="Cheshatsang Y."/>
            <person name="Chuda L."/>
            <person name="Citroen M."/>
            <person name="Collymore A."/>
            <person name="Cooke P."/>
            <person name="Costello M."/>
            <person name="D'Aco K."/>
            <person name="Daza R."/>
            <person name="De Haan G."/>
            <person name="DeGray S."/>
            <person name="DeMaso C."/>
            <person name="Dhargay N."/>
            <person name="Dooley K."/>
            <person name="Dooley E."/>
            <person name="Doricent M."/>
            <person name="Dorje P."/>
            <person name="Dorjee K."/>
            <person name="Dupes A."/>
            <person name="Elong R."/>
            <person name="Falk J."/>
            <person name="Farina A."/>
            <person name="Faro S."/>
            <person name="Ferguson D."/>
            <person name="Fisher S."/>
            <person name="Foley C.D."/>
            <person name="Franke A."/>
            <person name="Friedrich D."/>
            <person name="Gadbois L."/>
            <person name="Gearin G."/>
            <person name="Gearin C.R."/>
            <person name="Giannoukos G."/>
            <person name="Goode T."/>
            <person name="Graham J."/>
            <person name="Grandbois E."/>
            <person name="Grewal S."/>
            <person name="Gyaltsen K."/>
            <person name="Hafez N."/>
            <person name="Hagos B."/>
            <person name="Hall J."/>
            <person name="Henson C."/>
            <person name="Hollinger A."/>
            <person name="Honan T."/>
            <person name="Huard M.D."/>
            <person name="Hughes L."/>
            <person name="Hurhula B."/>
            <person name="Husby M.E."/>
            <person name="Kamat A."/>
            <person name="Kanga B."/>
            <person name="Kashin S."/>
            <person name="Khazanovich D."/>
            <person name="Kisner P."/>
            <person name="Lance K."/>
            <person name="Lara M."/>
            <person name="Lee W."/>
            <person name="Lennon N."/>
            <person name="Letendre F."/>
            <person name="LeVine R."/>
            <person name="Lipovsky A."/>
            <person name="Liu X."/>
            <person name="Liu J."/>
            <person name="Liu S."/>
            <person name="Lokyitsang T."/>
            <person name="Lokyitsang Y."/>
            <person name="Lubonja R."/>
            <person name="Lui A."/>
            <person name="MacDonald P."/>
            <person name="Magnisalis V."/>
            <person name="Maru K."/>
            <person name="Matthews C."/>
            <person name="McCusker W."/>
            <person name="McDonough S."/>
            <person name="Mehta T."/>
            <person name="Meldrim J."/>
            <person name="Meneus L."/>
            <person name="Mihai O."/>
            <person name="Mihalev A."/>
            <person name="Mihova T."/>
            <person name="Mittelman R."/>
            <person name="Mlenga V."/>
            <person name="Montmayeur A."/>
            <person name="Mulrain L."/>
            <person name="Navidi A."/>
            <person name="Naylor J."/>
            <person name="Negash T."/>
            <person name="Nguyen T."/>
            <person name="Nguyen N."/>
            <person name="Nicol R."/>
            <person name="Norbu C."/>
            <person name="Norbu N."/>
            <person name="Novod N."/>
            <person name="O'Neill B."/>
            <person name="Osman S."/>
            <person name="Markiewicz E."/>
            <person name="Oyono O.L."/>
            <person name="Patti C."/>
            <person name="Phunkhang P."/>
            <person name="Pierre F."/>
            <person name="Priest M."/>
            <person name="Raghuraman S."/>
            <person name="Rege F."/>
            <person name="Reyes R."/>
            <person name="Rise C."/>
            <person name="Rogov P."/>
            <person name="Ross K."/>
            <person name="Ryan E."/>
            <person name="Settipalli S."/>
            <person name="Shea T."/>
            <person name="Sherpa N."/>
            <person name="Shi L."/>
            <person name="Shih D."/>
            <person name="Sparrow T."/>
            <person name="Spaulding J."/>
            <person name="Stalker J."/>
            <person name="Stange-Thomann N."/>
            <person name="Stavropoulos S."/>
            <person name="Stone C."/>
            <person name="Strader C."/>
            <person name="Tesfaye S."/>
            <person name="Thomson T."/>
            <person name="Thoulutsang Y."/>
            <person name="Thoulutsang D."/>
            <person name="Topham K."/>
            <person name="Topping I."/>
            <person name="Tsamla T."/>
            <person name="Vassiliev H."/>
            <person name="Vo A."/>
            <person name="Wangchuk T."/>
            <person name="Wangdi T."/>
            <person name="Weiand M."/>
            <person name="Wilkinson J."/>
            <person name="Wilson A."/>
            <person name="Yadav S."/>
            <person name="Young G."/>
            <person name="Yu Q."/>
            <person name="Zembek L."/>
            <person name="Zhong D."/>
            <person name="Zimmer A."/>
            <person name="Zwirko Z."/>
            <person name="Jaffe D.B."/>
            <person name="Alvarez P."/>
            <person name="Brockman W."/>
            <person name="Butler J."/>
            <person name="Chin C."/>
            <person name="Gnerre S."/>
            <person name="Grabherr M."/>
            <person name="Kleber M."/>
            <person name="Mauceli E."/>
            <person name="MacCallum I."/>
        </authorList>
    </citation>
    <scope>NUCLEOTIDE SEQUENCE [LARGE SCALE GENOMIC DNA]</scope>
    <source>
        <strain evidence="12">Tucson 15287-2541.00</strain>
    </source>
</reference>
<name>B4J6V9_DROGR</name>
<dbReference type="GO" id="GO:0051603">
    <property type="term" value="P:proteolysis involved in protein catabolic process"/>
    <property type="evidence" value="ECO:0007669"/>
    <property type="project" value="InterPro"/>
</dbReference>
<evidence type="ECO:0000256" key="7">
    <source>
        <dbReference type="ARBA" id="ARBA00022801"/>
    </source>
</evidence>
<dbReference type="EMBL" id="CH916367">
    <property type="protein sequence ID" value="EDW02040.1"/>
    <property type="molecule type" value="Genomic_DNA"/>
</dbReference>
<feature type="active site" description="Nucleophile" evidence="10">
    <location>
        <position position="14"/>
    </location>
</feature>
<accession>B4J6V9</accession>
<dbReference type="InterPro" id="IPR001353">
    <property type="entry name" value="Proteasome_sua/b"/>
</dbReference>
<dbReference type="PROSITE" id="PS51476">
    <property type="entry name" value="PROTEASOME_BETA_2"/>
    <property type="match status" value="1"/>
</dbReference>
<dbReference type="OrthoDB" id="7854943at2759"/>